<evidence type="ECO:0000256" key="1">
    <source>
        <dbReference type="SAM" id="Phobius"/>
    </source>
</evidence>
<keyword evidence="1" id="KW-1133">Transmembrane helix</keyword>
<feature type="transmembrane region" description="Helical" evidence="1">
    <location>
        <begin position="6"/>
        <end position="24"/>
    </location>
</feature>
<sequence>MTQLYNIAPWAALWVLLTVVGNFIDRYHIRKNWHSKAQSWLTTMYLFLYELPKKFESGSRTERKLGKKGIVVSWIYGVAFAAIIMWWADHRAVSLLTSREFDSAYWSNFAIGIVQGLLAGVVMSFCITFILSLLYGAMMLFLYLTRFIVMEILSVASDPQNSPFSYTGSLLGIIAAALKLLYEWTK</sequence>
<proteinExistence type="predicted"/>
<feature type="transmembrane region" description="Helical" evidence="1">
    <location>
        <begin position="163"/>
        <end position="182"/>
    </location>
</feature>
<keyword evidence="1" id="KW-0472">Membrane</keyword>
<evidence type="ECO:0000313" key="2">
    <source>
        <dbReference type="EMBL" id="VAW83077.1"/>
    </source>
</evidence>
<gene>
    <name evidence="2" type="ORF">MNBD_GAMMA13-712</name>
</gene>
<protein>
    <submittedName>
        <fullName evidence="2">Uncharacterized protein</fullName>
    </submittedName>
</protein>
<reference evidence="2" key="1">
    <citation type="submission" date="2018-06" db="EMBL/GenBank/DDBJ databases">
        <authorList>
            <person name="Zhirakovskaya E."/>
        </authorList>
    </citation>
    <scope>NUCLEOTIDE SEQUENCE</scope>
</reference>
<accession>A0A3B0Z6G7</accession>
<keyword evidence="1" id="KW-0812">Transmembrane</keyword>
<dbReference type="EMBL" id="UOFK01000346">
    <property type="protein sequence ID" value="VAW83077.1"/>
    <property type="molecule type" value="Genomic_DNA"/>
</dbReference>
<dbReference type="AlphaFoldDB" id="A0A3B0Z6G7"/>
<feature type="transmembrane region" description="Helical" evidence="1">
    <location>
        <begin position="108"/>
        <end position="133"/>
    </location>
</feature>
<feature type="transmembrane region" description="Helical" evidence="1">
    <location>
        <begin position="69"/>
        <end position="88"/>
    </location>
</feature>
<name>A0A3B0Z6G7_9ZZZZ</name>
<organism evidence="2">
    <name type="scientific">hydrothermal vent metagenome</name>
    <dbReference type="NCBI Taxonomy" id="652676"/>
    <lineage>
        <taxon>unclassified sequences</taxon>
        <taxon>metagenomes</taxon>
        <taxon>ecological metagenomes</taxon>
    </lineage>
</organism>